<evidence type="ECO:0000256" key="6">
    <source>
        <dbReference type="RuleBase" id="RU003915"/>
    </source>
</evidence>
<dbReference type="PROSITE" id="PS51257">
    <property type="entry name" value="PROKAR_LIPOPROTEIN"/>
    <property type="match status" value="1"/>
</dbReference>
<evidence type="ECO:0000256" key="4">
    <source>
        <dbReference type="ARBA" id="ARBA00023235"/>
    </source>
</evidence>
<evidence type="ECO:0000313" key="9">
    <source>
        <dbReference type="Proteomes" id="UP000597338"/>
    </source>
</evidence>
<accession>A0ABQ1L1S9</accession>
<protein>
    <recommendedName>
        <fullName evidence="6">Peptidyl-prolyl cis-trans isomerase</fullName>
        <ecNumber evidence="6">5.2.1.8</ecNumber>
    </recommendedName>
</protein>
<keyword evidence="9" id="KW-1185">Reference proteome</keyword>
<name>A0ABQ1L1S9_9SPHI</name>
<dbReference type="EC" id="5.2.1.8" evidence="6"/>
<comment type="catalytic activity">
    <reaction evidence="1 5 6">
        <text>[protein]-peptidylproline (omega=180) = [protein]-peptidylproline (omega=0)</text>
        <dbReference type="Rhea" id="RHEA:16237"/>
        <dbReference type="Rhea" id="RHEA-COMP:10747"/>
        <dbReference type="Rhea" id="RHEA-COMP:10748"/>
        <dbReference type="ChEBI" id="CHEBI:83833"/>
        <dbReference type="ChEBI" id="CHEBI:83834"/>
        <dbReference type="EC" id="5.2.1.8"/>
    </reaction>
</comment>
<dbReference type="PANTHER" id="PTHR43811">
    <property type="entry name" value="FKBP-TYPE PEPTIDYL-PROLYL CIS-TRANS ISOMERASE FKPA"/>
    <property type="match status" value="1"/>
</dbReference>
<dbReference type="EMBL" id="BMIK01000001">
    <property type="protein sequence ID" value="GGC17452.1"/>
    <property type="molecule type" value="Genomic_DNA"/>
</dbReference>
<evidence type="ECO:0000256" key="1">
    <source>
        <dbReference type="ARBA" id="ARBA00000971"/>
    </source>
</evidence>
<dbReference type="PANTHER" id="PTHR43811:SF19">
    <property type="entry name" value="39 KDA FK506-BINDING NUCLEAR PROTEIN"/>
    <property type="match status" value="1"/>
</dbReference>
<dbReference type="InterPro" id="IPR001179">
    <property type="entry name" value="PPIase_FKBP_dom"/>
</dbReference>
<comment type="caution">
    <text evidence="8">The sequence shown here is derived from an EMBL/GenBank/DDBJ whole genome shotgun (WGS) entry which is preliminary data.</text>
</comment>
<evidence type="ECO:0000256" key="3">
    <source>
        <dbReference type="ARBA" id="ARBA00023110"/>
    </source>
</evidence>
<evidence type="ECO:0000259" key="7">
    <source>
        <dbReference type="PROSITE" id="PS50059"/>
    </source>
</evidence>
<feature type="domain" description="PPIase FKBP-type" evidence="7">
    <location>
        <begin position="94"/>
        <end position="194"/>
    </location>
</feature>
<dbReference type="InterPro" id="IPR046357">
    <property type="entry name" value="PPIase_dom_sf"/>
</dbReference>
<evidence type="ECO:0000313" key="8">
    <source>
        <dbReference type="EMBL" id="GGC17452.1"/>
    </source>
</evidence>
<dbReference type="Pfam" id="PF00254">
    <property type="entry name" value="FKBP_C"/>
    <property type="match status" value="1"/>
</dbReference>
<gene>
    <name evidence="8" type="ORF">GCM10011386_06650</name>
</gene>
<dbReference type="PROSITE" id="PS50059">
    <property type="entry name" value="FKBP_PPIASE"/>
    <property type="match status" value="1"/>
</dbReference>
<dbReference type="Proteomes" id="UP000597338">
    <property type="component" value="Unassembled WGS sequence"/>
</dbReference>
<comment type="similarity">
    <text evidence="2 6">Belongs to the FKBP-type PPIase family.</text>
</comment>
<evidence type="ECO:0000256" key="5">
    <source>
        <dbReference type="PROSITE-ProRule" id="PRU00277"/>
    </source>
</evidence>
<keyword evidence="4 5" id="KW-0413">Isomerase</keyword>
<organism evidence="8 9">
    <name type="scientific">Parapedobacter defluvii</name>
    <dbReference type="NCBI Taxonomy" id="2045106"/>
    <lineage>
        <taxon>Bacteria</taxon>
        <taxon>Pseudomonadati</taxon>
        <taxon>Bacteroidota</taxon>
        <taxon>Sphingobacteriia</taxon>
        <taxon>Sphingobacteriales</taxon>
        <taxon>Sphingobacteriaceae</taxon>
        <taxon>Parapedobacter</taxon>
    </lineage>
</organism>
<sequence length="201" mass="21909">MRLAKLKTNNMKKLNVLVLGLMVTIGVSSCIKDGETFDPAAQYQLEKPIIEEYAKANLSAPSFNESWGIWYEIIDPGEPGSYEYKVTSQGGLEFPTVTVKYTGKLLDGTVFDSKQEDEGVKLSLGGNIITAWPVAFFPQKIEDNDVNGLTVSGLQKGAKIRFVTPSRWAYANQSSGKIPANSPLDFEIEVLDIVPPSGSGN</sequence>
<proteinExistence type="inferred from homology"/>
<dbReference type="SUPFAM" id="SSF54534">
    <property type="entry name" value="FKBP-like"/>
    <property type="match status" value="1"/>
</dbReference>
<keyword evidence="3 5" id="KW-0697">Rotamase</keyword>
<dbReference type="Gene3D" id="3.10.50.40">
    <property type="match status" value="1"/>
</dbReference>
<evidence type="ECO:0000256" key="2">
    <source>
        <dbReference type="ARBA" id="ARBA00006577"/>
    </source>
</evidence>
<reference evidence="9" key="1">
    <citation type="journal article" date="2019" name="Int. J. Syst. Evol. Microbiol.">
        <title>The Global Catalogue of Microorganisms (GCM) 10K type strain sequencing project: providing services to taxonomists for standard genome sequencing and annotation.</title>
        <authorList>
            <consortium name="The Broad Institute Genomics Platform"/>
            <consortium name="The Broad Institute Genome Sequencing Center for Infectious Disease"/>
            <person name="Wu L."/>
            <person name="Ma J."/>
        </authorList>
    </citation>
    <scope>NUCLEOTIDE SEQUENCE [LARGE SCALE GENOMIC DNA]</scope>
    <source>
        <strain evidence="9">CGMCC 1.15342</strain>
    </source>
</reference>